<keyword evidence="2" id="KW-1133">Transmembrane helix</keyword>
<dbReference type="EMBL" id="OR067760">
    <property type="protein sequence ID" value="WLV89607.1"/>
    <property type="molecule type" value="mRNA"/>
</dbReference>
<reference evidence="3" key="1">
    <citation type="submission" date="2023-05" db="EMBL/GenBank/DDBJ databases">
        <authorList>
            <person name="Tran N.M."/>
            <person name="Glendinning S."/>
            <person name="Mykles D.L."/>
            <person name="Elizur A."/>
            <person name="Ventura T."/>
        </authorList>
    </citation>
    <scope>NUCLEOTIDE SEQUENCE</scope>
</reference>
<evidence type="ECO:0000256" key="1">
    <source>
        <dbReference type="SAM" id="MobiDB-lite"/>
    </source>
</evidence>
<keyword evidence="2" id="KW-0812">Transmembrane</keyword>
<evidence type="ECO:0000313" key="3">
    <source>
        <dbReference type="EMBL" id="WLV89607.1"/>
    </source>
</evidence>
<sequence length="169" mass="18275">MGNTQGLSTTTNATATNGNALTMGALLLVVALLVPVVAPAHVLTQPRPHYIEEIRPVLPATSNGQLVRQQLQQPFLQQIQQPLTPLTASAAAAPLQVPGPRKRAAIVLDKLMFALQKALDEPSVSPQPQPPAPFSPRTLHYPGPLDLQRRGNGDGRLYWRCYFNAVSCF</sequence>
<protein>
    <submittedName>
        <fullName evidence="3">Allatostatin-CC</fullName>
    </submittedName>
</protein>
<proteinExistence type="evidence at transcript level"/>
<evidence type="ECO:0000256" key="2">
    <source>
        <dbReference type="SAM" id="Phobius"/>
    </source>
</evidence>
<feature type="transmembrane region" description="Helical" evidence="2">
    <location>
        <begin position="20"/>
        <end position="43"/>
    </location>
</feature>
<accession>A0AA50EVK0</accession>
<organism evidence="3">
    <name type="scientific">Gecarcinus lateralis</name>
    <name type="common">Blackback land crab</name>
    <dbReference type="NCBI Taxonomy" id="6769"/>
    <lineage>
        <taxon>Eukaryota</taxon>
        <taxon>Metazoa</taxon>
        <taxon>Ecdysozoa</taxon>
        <taxon>Arthropoda</taxon>
        <taxon>Crustacea</taxon>
        <taxon>Multicrustacea</taxon>
        <taxon>Malacostraca</taxon>
        <taxon>Eumalacostraca</taxon>
        <taxon>Eucarida</taxon>
        <taxon>Decapoda</taxon>
        <taxon>Pleocyemata</taxon>
        <taxon>Brachyura</taxon>
        <taxon>Eubrachyura</taxon>
        <taxon>Grapsoidea</taxon>
        <taxon>Gecarcinidae</taxon>
        <taxon>Gecarcinus</taxon>
    </lineage>
</organism>
<name>A0AA50EVK0_GECLA</name>
<feature type="compositionally biased region" description="Pro residues" evidence="1">
    <location>
        <begin position="125"/>
        <end position="134"/>
    </location>
</feature>
<feature type="region of interest" description="Disordered" evidence="1">
    <location>
        <begin position="121"/>
        <end position="144"/>
    </location>
</feature>
<keyword evidence="2" id="KW-0472">Membrane</keyword>
<dbReference type="AlphaFoldDB" id="A0AA50EVK0"/>